<dbReference type="RefSeq" id="WP_090829071.1">
    <property type="nucleotide sequence ID" value="NZ_FOBH01000009.1"/>
</dbReference>
<dbReference type="GO" id="GO:0006054">
    <property type="term" value="P:N-acetylneuraminate metabolic process"/>
    <property type="evidence" value="ECO:0007669"/>
    <property type="project" value="UniProtKB-UniPathway"/>
</dbReference>
<dbReference type="CDD" id="cd01630">
    <property type="entry name" value="HAD_KDO-like"/>
    <property type="match status" value="1"/>
</dbReference>
<keyword evidence="13" id="KW-0460">Magnesium</keyword>
<evidence type="ECO:0000256" key="6">
    <source>
        <dbReference type="ARBA" id="ARBA00010726"/>
    </source>
</evidence>
<proteinExistence type="inferred from homology"/>
<sequence length="398" mass="43646">MRWVALMPLRGNSESPPGNSARNMAGRPLFAWTLEQALAAECFDTIYITTASPEIRQKLSDESLLANKRVEVLDYSDATGAGTGDIDSALFEFQQHAAFDVVCLIQATSPLTRAEDFRAAKHQFLAEDLDSLLTAVQSKRFFWTRTGTPVDHDPMKRSASQNRKGYAVENGAFYLTRAKWLKDHGCHLGGRIGIHEMAAETAIDIGDEAGWSVVERLLAKQKLISATARASQVKALVLDVDGTLTDAGMYYGPAGEALKKFNTRDAHGLQLLREKGVSVCIISTEDSPAVAARMRKLHIDEYYPGIRNKFPLLLELAQRWGISLLNIAYIGDDLSDLECLSHVGTAFCPADAVPEILRQAHYVCECSGGHGAVREVCDLILKSSEGTPCRDLDAEKCQ</sequence>
<dbReference type="SFLD" id="SFLDG01138">
    <property type="entry name" value="C1.6.2:_Deoxy-d-mannose-octulo"/>
    <property type="match status" value="1"/>
</dbReference>
<dbReference type="InterPro" id="IPR010023">
    <property type="entry name" value="KdsC_fam"/>
</dbReference>
<dbReference type="InterPro" id="IPR036412">
    <property type="entry name" value="HAD-like_sf"/>
</dbReference>
<keyword evidence="12" id="KW-0378">Hydrolase</keyword>
<dbReference type="EC" id="3.1.3.45" evidence="9"/>
<evidence type="ECO:0000256" key="13">
    <source>
        <dbReference type="ARBA" id="ARBA00022842"/>
    </source>
</evidence>
<dbReference type="InterPro" id="IPR023214">
    <property type="entry name" value="HAD_sf"/>
</dbReference>
<comment type="similarity">
    <text evidence="5">Belongs to the KdsC family.</text>
</comment>
<dbReference type="AlphaFoldDB" id="A0A1H7PJL8"/>
<dbReference type="InterPro" id="IPR003329">
    <property type="entry name" value="Cytidylyl_trans"/>
</dbReference>
<reference evidence="15 16" key="1">
    <citation type="submission" date="2016-10" db="EMBL/GenBank/DDBJ databases">
        <authorList>
            <person name="de Groot N.N."/>
        </authorList>
    </citation>
    <scope>NUCLEOTIDE SEQUENCE [LARGE SCALE GENOMIC DNA]</scope>
    <source>
        <strain evidence="15 16">Nv1</strain>
    </source>
</reference>
<evidence type="ECO:0000313" key="16">
    <source>
        <dbReference type="Proteomes" id="UP000198620"/>
    </source>
</evidence>
<dbReference type="SFLD" id="SFLDG01136">
    <property type="entry name" value="C1.6:_Phosphoserine_Phosphatas"/>
    <property type="match status" value="1"/>
</dbReference>
<evidence type="ECO:0000256" key="5">
    <source>
        <dbReference type="ARBA" id="ARBA00005893"/>
    </source>
</evidence>
<dbReference type="PANTHER" id="PTHR21485:SF3">
    <property type="entry name" value="N-ACYLNEURAMINATE CYTIDYLYLTRANSFERASE"/>
    <property type="match status" value="1"/>
</dbReference>
<comment type="cofactor">
    <cofactor evidence="3">
        <name>Mg(2+)</name>
        <dbReference type="ChEBI" id="CHEBI:18420"/>
    </cofactor>
</comment>
<comment type="catalytic activity">
    <reaction evidence="1">
        <text>3-deoxy-alpha-D-manno-2-octulosonate-8-phosphate + H2O = 3-deoxy-alpha-D-manno-oct-2-ulosonate + phosphate</text>
        <dbReference type="Rhea" id="RHEA:11500"/>
        <dbReference type="ChEBI" id="CHEBI:15377"/>
        <dbReference type="ChEBI" id="CHEBI:43474"/>
        <dbReference type="ChEBI" id="CHEBI:85985"/>
        <dbReference type="ChEBI" id="CHEBI:85986"/>
        <dbReference type="EC" id="3.1.3.45"/>
    </reaction>
</comment>
<dbReference type="Gene3D" id="3.90.550.10">
    <property type="entry name" value="Spore Coat Polysaccharide Biosynthesis Protein SpsA, Chain A"/>
    <property type="match status" value="1"/>
</dbReference>
<accession>A0A1H7PJL8</accession>
<dbReference type="CDD" id="cd02513">
    <property type="entry name" value="CMP-NeuAc_Synthase"/>
    <property type="match status" value="1"/>
</dbReference>
<evidence type="ECO:0000256" key="4">
    <source>
        <dbReference type="ARBA" id="ARBA00005141"/>
    </source>
</evidence>
<dbReference type="OrthoDB" id="9805604at2"/>
<evidence type="ECO:0000256" key="11">
    <source>
        <dbReference type="ARBA" id="ARBA00022723"/>
    </source>
</evidence>
<dbReference type="Gene3D" id="3.40.50.1000">
    <property type="entry name" value="HAD superfamily/HAD-like"/>
    <property type="match status" value="1"/>
</dbReference>
<dbReference type="Proteomes" id="UP000198620">
    <property type="component" value="Unassembled WGS sequence"/>
</dbReference>
<dbReference type="Pfam" id="PF02348">
    <property type="entry name" value="CTP_transf_3"/>
    <property type="match status" value="1"/>
</dbReference>
<keyword evidence="16" id="KW-1185">Reference proteome</keyword>
<organism evidence="15 16">
    <name type="scientific">Nitrosovibrio tenuis</name>
    <dbReference type="NCBI Taxonomy" id="1233"/>
    <lineage>
        <taxon>Bacteria</taxon>
        <taxon>Pseudomonadati</taxon>
        <taxon>Pseudomonadota</taxon>
        <taxon>Betaproteobacteria</taxon>
        <taxon>Nitrosomonadales</taxon>
        <taxon>Nitrosomonadaceae</taxon>
        <taxon>Nitrosovibrio</taxon>
    </lineage>
</organism>
<evidence type="ECO:0000256" key="2">
    <source>
        <dbReference type="ARBA" id="ARBA00001862"/>
    </source>
</evidence>
<dbReference type="InterPro" id="IPR050793">
    <property type="entry name" value="CMP-NeuNAc_synthase"/>
</dbReference>
<dbReference type="EC" id="2.7.7.43" evidence="8"/>
<comment type="pathway">
    <text evidence="4">Amino-sugar metabolism; N-acetylneuraminate metabolism.</text>
</comment>
<dbReference type="STRING" id="1233.SAMN05216387_10955"/>
<evidence type="ECO:0000256" key="9">
    <source>
        <dbReference type="ARBA" id="ARBA00013066"/>
    </source>
</evidence>
<evidence type="ECO:0000256" key="7">
    <source>
        <dbReference type="ARBA" id="ARBA00011881"/>
    </source>
</evidence>
<dbReference type="PANTHER" id="PTHR21485">
    <property type="entry name" value="HAD SUPERFAMILY MEMBERS CMAS AND KDSC"/>
    <property type="match status" value="1"/>
</dbReference>
<evidence type="ECO:0000256" key="12">
    <source>
        <dbReference type="ARBA" id="ARBA00022801"/>
    </source>
</evidence>
<evidence type="ECO:0000256" key="1">
    <source>
        <dbReference type="ARBA" id="ARBA00000898"/>
    </source>
</evidence>
<dbReference type="SFLD" id="SFLDS00003">
    <property type="entry name" value="Haloacid_Dehalogenase"/>
    <property type="match status" value="1"/>
</dbReference>
<dbReference type="EMBL" id="FOBH01000009">
    <property type="protein sequence ID" value="SEL35972.1"/>
    <property type="molecule type" value="Genomic_DNA"/>
</dbReference>
<evidence type="ECO:0000256" key="3">
    <source>
        <dbReference type="ARBA" id="ARBA00001946"/>
    </source>
</evidence>
<keyword evidence="15" id="KW-0808">Transferase</keyword>
<keyword evidence="11" id="KW-0479">Metal-binding</keyword>
<dbReference type="InterPro" id="IPR029044">
    <property type="entry name" value="Nucleotide-diphossugar_trans"/>
</dbReference>
<evidence type="ECO:0000256" key="14">
    <source>
        <dbReference type="ARBA" id="ARBA00031051"/>
    </source>
</evidence>
<comment type="similarity">
    <text evidence="6">Belongs to the CMP-NeuNAc synthase family.</text>
</comment>
<evidence type="ECO:0000313" key="15">
    <source>
        <dbReference type="EMBL" id="SEL35972.1"/>
    </source>
</evidence>
<evidence type="ECO:0000256" key="8">
    <source>
        <dbReference type="ARBA" id="ARBA00012491"/>
    </source>
</evidence>
<dbReference type="SUPFAM" id="SSF53448">
    <property type="entry name" value="Nucleotide-diphospho-sugar transferases"/>
    <property type="match status" value="1"/>
</dbReference>
<dbReference type="UniPathway" id="UPA00628"/>
<evidence type="ECO:0000256" key="10">
    <source>
        <dbReference type="ARBA" id="ARBA00020092"/>
    </source>
</evidence>
<comment type="subunit">
    <text evidence="7">Homotetramer.</text>
</comment>
<dbReference type="GO" id="GO:0046872">
    <property type="term" value="F:metal ion binding"/>
    <property type="evidence" value="ECO:0007669"/>
    <property type="project" value="UniProtKB-KW"/>
</dbReference>
<dbReference type="FunFam" id="3.40.50.1000:FF:000029">
    <property type="entry name" value="3-deoxy-D-manno-octulosonate 8-phosphate phosphatase KdsC"/>
    <property type="match status" value="1"/>
</dbReference>
<protein>
    <recommendedName>
        <fullName evidence="10">3-deoxy-D-manno-octulosonate 8-phosphate phosphatase KdsC</fullName>
        <ecNumber evidence="8">2.7.7.43</ecNumber>
        <ecNumber evidence="9">3.1.3.45</ecNumber>
    </recommendedName>
    <alternativeName>
        <fullName evidence="14">KDO 8-P phosphatase</fullName>
    </alternativeName>
</protein>
<dbReference type="GO" id="GO:0019143">
    <property type="term" value="F:3-deoxy-manno-octulosonate-8-phosphatase activity"/>
    <property type="evidence" value="ECO:0007669"/>
    <property type="project" value="UniProtKB-EC"/>
</dbReference>
<dbReference type="SUPFAM" id="SSF56784">
    <property type="entry name" value="HAD-like"/>
    <property type="match status" value="1"/>
</dbReference>
<comment type="catalytic activity">
    <reaction evidence="2">
        <text>an N-acylneuraminate + CTP = a CMP-N-acyl-beta-neuraminate + diphosphate</text>
        <dbReference type="Rhea" id="RHEA:11344"/>
        <dbReference type="ChEBI" id="CHEBI:33019"/>
        <dbReference type="ChEBI" id="CHEBI:37563"/>
        <dbReference type="ChEBI" id="CHEBI:60073"/>
        <dbReference type="ChEBI" id="CHEBI:68671"/>
        <dbReference type="EC" id="2.7.7.43"/>
    </reaction>
</comment>
<name>A0A1H7PJL8_9PROT</name>
<dbReference type="Pfam" id="PF08282">
    <property type="entry name" value="Hydrolase_3"/>
    <property type="match status" value="1"/>
</dbReference>
<dbReference type="GO" id="GO:0008781">
    <property type="term" value="F:N-acylneuraminate cytidylyltransferase activity"/>
    <property type="evidence" value="ECO:0007669"/>
    <property type="project" value="UniProtKB-EC"/>
</dbReference>
<gene>
    <name evidence="15" type="ORF">SAMN05216387_10955</name>
</gene>
<dbReference type="NCBIfam" id="TIGR01670">
    <property type="entry name" value="KdsC-phosphatas"/>
    <property type="match status" value="1"/>
</dbReference>
<keyword evidence="15" id="KW-0548">Nucleotidyltransferase</keyword>